<organism evidence="1 2">
    <name type="scientific">Pseudohoeflea suaedae</name>
    <dbReference type="NCBI Taxonomy" id="877384"/>
    <lineage>
        <taxon>Bacteria</taxon>
        <taxon>Pseudomonadati</taxon>
        <taxon>Pseudomonadota</taxon>
        <taxon>Alphaproteobacteria</taxon>
        <taxon>Hyphomicrobiales</taxon>
        <taxon>Rhizobiaceae</taxon>
        <taxon>Pseudohoeflea</taxon>
    </lineage>
</organism>
<reference evidence="1 2" key="1">
    <citation type="journal article" date="2013" name="Int. J. Syst. Evol. Microbiol.">
        <title>Hoeflea suaedae sp. nov., an endophytic bacterium isolated from the root of the halophyte Suaeda maritima.</title>
        <authorList>
            <person name="Chung E.J."/>
            <person name="Park J.A."/>
            <person name="Pramanik P."/>
            <person name="Bibi F."/>
            <person name="Jeon C.O."/>
            <person name="Chung Y.R."/>
        </authorList>
    </citation>
    <scope>NUCLEOTIDE SEQUENCE [LARGE SCALE GENOMIC DNA]</scope>
    <source>
        <strain evidence="1 2">YC6898</strain>
    </source>
</reference>
<protein>
    <recommendedName>
        <fullName evidence="3">DUF2190 family protein</fullName>
    </recommendedName>
</protein>
<evidence type="ECO:0008006" key="3">
    <source>
        <dbReference type="Google" id="ProtNLM"/>
    </source>
</evidence>
<dbReference type="OrthoDB" id="8402460at2"/>
<accession>A0A4R5PJ95</accession>
<name>A0A4R5PJ95_9HYPH</name>
<gene>
    <name evidence="1" type="ORF">E2A64_10305</name>
</gene>
<comment type="caution">
    <text evidence="1">The sequence shown here is derived from an EMBL/GenBank/DDBJ whole genome shotgun (WGS) entry which is preliminary data.</text>
</comment>
<proteinExistence type="predicted"/>
<evidence type="ECO:0000313" key="2">
    <source>
        <dbReference type="Proteomes" id="UP000295131"/>
    </source>
</evidence>
<dbReference type="Proteomes" id="UP000295131">
    <property type="component" value="Unassembled WGS sequence"/>
</dbReference>
<dbReference type="EMBL" id="SMSI01000002">
    <property type="protein sequence ID" value="TDH35719.1"/>
    <property type="molecule type" value="Genomic_DNA"/>
</dbReference>
<keyword evidence="2" id="KW-1185">Reference proteome</keyword>
<dbReference type="RefSeq" id="WP_133284419.1">
    <property type="nucleotide sequence ID" value="NZ_SMSI01000002.1"/>
</dbReference>
<sequence length="138" mass="13469">MADLTITAANVVSGANAKITHGTAGETITAGQVVYLDSTTTGRWLLADTDSATAAVRAPGGIALNGASDGQPLAVQESGQITIGATIAAGVAYYLSGTAGAICPVADVASGDYPAIIGIGLSTSVLDIKIVAPNVQLA</sequence>
<evidence type="ECO:0000313" key="1">
    <source>
        <dbReference type="EMBL" id="TDH35719.1"/>
    </source>
</evidence>
<dbReference type="AlphaFoldDB" id="A0A4R5PJ95"/>